<reference evidence="9 11" key="1">
    <citation type="submission" date="2017-06" db="EMBL/GenBank/DDBJ databases">
        <authorList>
            <consortium name="Pathogen Informatics"/>
        </authorList>
    </citation>
    <scope>NUCLEOTIDE SEQUENCE [LARGE SCALE GENOMIC DNA]</scope>
    <source>
        <strain evidence="9 11">NCTC13039</strain>
    </source>
</reference>
<evidence type="ECO:0000259" key="8">
    <source>
        <dbReference type="Pfam" id="PF14693"/>
    </source>
</evidence>
<dbReference type="Gene3D" id="2.170.120.20">
    <property type="entry name" value="Ribosomal protein L25, beta domain"/>
    <property type="match status" value="1"/>
</dbReference>
<dbReference type="InterPro" id="IPR020056">
    <property type="entry name" value="Rbsml_bL25/Gln-tRNA_synth_N"/>
</dbReference>
<comment type="similarity">
    <text evidence="5">Belongs to the bacterial ribosomal protein bL25 family. CTC subfamily.</text>
</comment>
<evidence type="ECO:0000256" key="1">
    <source>
        <dbReference type="ARBA" id="ARBA00022730"/>
    </source>
</evidence>
<feature type="region of interest" description="Disordered" evidence="6">
    <location>
        <begin position="186"/>
        <end position="211"/>
    </location>
</feature>
<keyword evidence="1 5" id="KW-0699">rRNA-binding</keyword>
<feature type="domain" description="Large ribosomal subunit protein bL25 beta" evidence="8">
    <location>
        <begin position="99"/>
        <end position="178"/>
    </location>
</feature>
<dbReference type="InterPro" id="IPR011035">
    <property type="entry name" value="Ribosomal_bL25/Gln-tRNA_synth"/>
</dbReference>
<dbReference type="NCBIfam" id="TIGR00731">
    <property type="entry name" value="bL25_bact_ctc"/>
    <property type="match status" value="1"/>
</dbReference>
<dbReference type="RefSeq" id="WP_028326650.1">
    <property type="nucleotide sequence ID" value="NZ_JAAFNI010000001.1"/>
</dbReference>
<organism evidence="9 11">
    <name type="scientific">Dermatophilus congolensis</name>
    <dbReference type="NCBI Taxonomy" id="1863"/>
    <lineage>
        <taxon>Bacteria</taxon>
        <taxon>Bacillati</taxon>
        <taxon>Actinomycetota</taxon>
        <taxon>Actinomycetes</taxon>
        <taxon>Micrococcales</taxon>
        <taxon>Dermatophilaceae</taxon>
        <taxon>Dermatophilus</taxon>
    </lineage>
</organism>
<dbReference type="EMBL" id="LT906453">
    <property type="protein sequence ID" value="SNV25174.1"/>
    <property type="molecule type" value="Genomic_DNA"/>
</dbReference>
<comment type="function">
    <text evidence="5">This is one of the proteins that binds to the 5S RNA in the ribosome where it forms part of the central protuberance.</text>
</comment>
<dbReference type="Proteomes" id="UP000254118">
    <property type="component" value="Unassembled WGS sequence"/>
</dbReference>
<dbReference type="PANTHER" id="PTHR33284:SF1">
    <property type="entry name" value="RIBOSOMAL PROTEIN L25_GLN-TRNA SYNTHETASE, ANTI-CODON-BINDING DOMAIN-CONTAINING PROTEIN"/>
    <property type="match status" value="1"/>
</dbReference>
<protein>
    <recommendedName>
        <fullName evidence="5">Large ribosomal subunit protein bL25</fullName>
    </recommendedName>
    <alternativeName>
        <fullName evidence="5">General stress protein CTC</fullName>
    </alternativeName>
</protein>
<dbReference type="NCBIfam" id="NF004612">
    <property type="entry name" value="PRK05943.1"/>
    <property type="match status" value="1"/>
</dbReference>
<dbReference type="SUPFAM" id="SSF50715">
    <property type="entry name" value="Ribosomal protein L25-like"/>
    <property type="match status" value="1"/>
</dbReference>
<dbReference type="GeneID" id="63460368"/>
<dbReference type="PANTHER" id="PTHR33284">
    <property type="entry name" value="RIBOSOMAL PROTEIN L25/GLN-TRNA SYNTHETASE, ANTI-CODON-BINDING DOMAIN-CONTAINING PROTEIN"/>
    <property type="match status" value="1"/>
</dbReference>
<evidence type="ECO:0000256" key="4">
    <source>
        <dbReference type="ARBA" id="ARBA00023274"/>
    </source>
</evidence>
<evidence type="ECO:0000313" key="12">
    <source>
        <dbReference type="Proteomes" id="UP000254118"/>
    </source>
</evidence>
<dbReference type="InterPro" id="IPR020057">
    <property type="entry name" value="Ribosomal_bL25_b-dom"/>
</dbReference>
<dbReference type="EMBL" id="UFYA01000001">
    <property type="protein sequence ID" value="STD11285.1"/>
    <property type="molecule type" value="Genomic_DNA"/>
</dbReference>
<dbReference type="NCBIfam" id="NF004131">
    <property type="entry name" value="PRK05618.2-1"/>
    <property type="match status" value="1"/>
</dbReference>
<keyword evidence="11" id="KW-1185">Reference proteome</keyword>
<evidence type="ECO:0000313" key="10">
    <source>
        <dbReference type="EMBL" id="STD11285.1"/>
    </source>
</evidence>
<dbReference type="HAMAP" id="MF_01334">
    <property type="entry name" value="Ribosomal_bL25_CTC"/>
    <property type="match status" value="1"/>
</dbReference>
<dbReference type="CDD" id="cd00495">
    <property type="entry name" value="Ribosomal_L25_TL5_CTC"/>
    <property type="match status" value="1"/>
</dbReference>
<reference evidence="10 12" key="2">
    <citation type="submission" date="2018-06" db="EMBL/GenBank/DDBJ databases">
        <authorList>
            <consortium name="Pathogen Informatics"/>
            <person name="Doyle S."/>
        </authorList>
    </citation>
    <scope>NUCLEOTIDE SEQUENCE [LARGE SCALE GENOMIC DNA]</scope>
    <source>
        <strain evidence="10 12">NCTC7915</strain>
    </source>
</reference>
<dbReference type="InterPro" id="IPR020930">
    <property type="entry name" value="Ribosomal_uL5_bac-type"/>
</dbReference>
<evidence type="ECO:0000313" key="11">
    <source>
        <dbReference type="Proteomes" id="UP000242637"/>
    </source>
</evidence>
<dbReference type="STRING" id="1121387.GCA_000429885_00565"/>
<dbReference type="GO" id="GO:0006412">
    <property type="term" value="P:translation"/>
    <property type="evidence" value="ECO:0007669"/>
    <property type="project" value="UniProtKB-UniRule"/>
</dbReference>
<evidence type="ECO:0000256" key="3">
    <source>
        <dbReference type="ARBA" id="ARBA00022980"/>
    </source>
</evidence>
<name>A0A239VUA2_9MICO</name>
<dbReference type="InterPro" id="IPR001021">
    <property type="entry name" value="Ribosomal_bL25_long"/>
</dbReference>
<comment type="subunit">
    <text evidence="5">Part of the 50S ribosomal subunit; part of the 5S rRNA/L5/L18/L25 subcomplex. Contacts the 5S rRNA. Binds to the 5S rRNA independently of L5 and L18.</text>
</comment>
<gene>
    <name evidence="5 9" type="primary">rplY</name>
    <name evidence="5" type="synonym">ctc</name>
    <name evidence="10" type="ORF">NCTC7915_01554</name>
    <name evidence="9" type="ORF">SAMEA4475696_02198</name>
</gene>
<proteinExistence type="inferred from homology"/>
<sequence>MSDSIRIEAEARSQFGKGAARSIRRASKIPAVIYGGGEAPVHVVLPGHDTMMATKTANALLTVVLDGQEHLCLVKDIQRFPIRPEIVHVDLVRVKKGEKVSVDVSITVTGEAAPETYVDLDANTLTVLAPATDIPENVEIDVTDAAVGTQIFAKDIKLPAGVELETDAETLVVNVTAATTAEQLEAELEEAEAEAGIEKDEPEAAEDDKQE</sequence>
<dbReference type="InterPro" id="IPR029751">
    <property type="entry name" value="Ribosomal_L25_dom"/>
</dbReference>
<dbReference type="GO" id="GO:0003735">
    <property type="term" value="F:structural constituent of ribosome"/>
    <property type="evidence" value="ECO:0007669"/>
    <property type="project" value="InterPro"/>
</dbReference>
<keyword evidence="2 5" id="KW-0694">RNA-binding</keyword>
<dbReference type="GO" id="GO:0022625">
    <property type="term" value="C:cytosolic large ribosomal subunit"/>
    <property type="evidence" value="ECO:0007669"/>
    <property type="project" value="TreeGrafter"/>
</dbReference>
<dbReference type="Pfam" id="PF01386">
    <property type="entry name" value="Ribosomal_L25p"/>
    <property type="match status" value="1"/>
</dbReference>
<evidence type="ECO:0000313" key="9">
    <source>
        <dbReference type="EMBL" id="SNV25174.1"/>
    </source>
</evidence>
<accession>A0A239VUA2</accession>
<dbReference type="Pfam" id="PF14693">
    <property type="entry name" value="Ribosomal_TL5_C"/>
    <property type="match status" value="1"/>
</dbReference>
<dbReference type="KEGG" id="dco:SAMEA4475696_2198"/>
<dbReference type="InterPro" id="IPR037121">
    <property type="entry name" value="Ribosomal_bL25_C"/>
</dbReference>
<feature type="domain" description="Large ribosomal subunit protein bL25 L25" evidence="7">
    <location>
        <begin position="7"/>
        <end position="91"/>
    </location>
</feature>
<dbReference type="Gene3D" id="2.40.240.10">
    <property type="entry name" value="Ribosomal Protein L25, Chain P"/>
    <property type="match status" value="1"/>
</dbReference>
<dbReference type="Proteomes" id="UP000242637">
    <property type="component" value="Chromosome 1"/>
</dbReference>
<evidence type="ECO:0000256" key="5">
    <source>
        <dbReference type="HAMAP-Rule" id="MF_01334"/>
    </source>
</evidence>
<dbReference type="GO" id="GO:0008097">
    <property type="term" value="F:5S rRNA binding"/>
    <property type="evidence" value="ECO:0007669"/>
    <property type="project" value="InterPro"/>
</dbReference>
<evidence type="ECO:0000256" key="6">
    <source>
        <dbReference type="SAM" id="MobiDB-lite"/>
    </source>
</evidence>
<dbReference type="OrthoDB" id="5242980at2"/>
<evidence type="ECO:0000259" key="7">
    <source>
        <dbReference type="Pfam" id="PF01386"/>
    </source>
</evidence>
<dbReference type="AlphaFoldDB" id="A0A239VUA2"/>
<keyword evidence="3 5" id="KW-0689">Ribosomal protein</keyword>
<evidence type="ECO:0000256" key="2">
    <source>
        <dbReference type="ARBA" id="ARBA00022884"/>
    </source>
</evidence>
<keyword evidence="4 5" id="KW-0687">Ribonucleoprotein</keyword>